<sequence length="454" mass="46481">MRMTGLVRVTVAAPNRRIDVALPEYSAVAETVPGLLRIAGEHLADDGVEAGGWALRRADGSALDLGLTLGQQRIRDGEVLHLVESSVDWPELEYDDVVDAIAGGAGRTGRMWAARTTRHTGLVLCGLALLLVLIDGLRATPPAVSSGWFLGVAILLLAAGTVFSRAIGDASAGSVLGAISLPFAISGTGLLLAGDGPLTSVGTPELLSASAGLLLAGLLALVGTADRPALFIGAIVSGLLGLVGGWLATWESLDPYEAAALLAGALLAFSPMFGVLSIRLGRVPMPVLPRTTTDLVSDASQPPRRLVYLAVIRADAFLTGLLIATATAGIVCLSVLVNSGSRAAIWYVGLLSLGFLLRARLYPAVRHRLTLLAAGFGGLVALAVGPLSTIAVSGLVLLVAAALVLAIGLLASTRPLSPYLGRYGELLELGVVLAIIPVCCAVLDLYSVVRGIGG</sequence>
<organism evidence="9 10">
    <name type="scientific">Kribbella caucasensis</name>
    <dbReference type="NCBI Taxonomy" id="2512215"/>
    <lineage>
        <taxon>Bacteria</taxon>
        <taxon>Bacillati</taxon>
        <taxon>Actinomycetota</taxon>
        <taxon>Actinomycetes</taxon>
        <taxon>Propionibacteriales</taxon>
        <taxon>Kribbellaceae</taxon>
        <taxon>Kribbella</taxon>
    </lineage>
</organism>
<feature type="transmembrane region" description="Helical" evidence="7">
    <location>
        <begin position="343"/>
        <end position="362"/>
    </location>
</feature>
<evidence type="ECO:0000313" key="10">
    <source>
        <dbReference type="Proteomes" id="UP000295388"/>
    </source>
</evidence>
<evidence type="ECO:0000256" key="2">
    <source>
        <dbReference type="ARBA" id="ARBA00006162"/>
    </source>
</evidence>
<dbReference type="InterPro" id="IPR044049">
    <property type="entry name" value="EccD_transm"/>
</dbReference>
<feature type="transmembrane region" description="Helical" evidence="7">
    <location>
        <begin position="229"/>
        <end position="248"/>
    </location>
</feature>
<feature type="transmembrane region" description="Helical" evidence="7">
    <location>
        <begin position="175"/>
        <end position="194"/>
    </location>
</feature>
<feature type="transmembrane region" description="Helical" evidence="7">
    <location>
        <begin position="143"/>
        <end position="163"/>
    </location>
</feature>
<evidence type="ECO:0000256" key="3">
    <source>
        <dbReference type="ARBA" id="ARBA00022475"/>
    </source>
</evidence>
<comment type="caution">
    <text evidence="9">The sequence shown here is derived from an EMBL/GenBank/DDBJ whole genome shotgun (WGS) entry which is preliminary data.</text>
</comment>
<evidence type="ECO:0000256" key="6">
    <source>
        <dbReference type="ARBA" id="ARBA00023136"/>
    </source>
</evidence>
<dbReference type="PIRSF" id="PIRSF017804">
    <property type="entry name" value="Secretion_EccD1"/>
    <property type="match status" value="1"/>
</dbReference>
<evidence type="ECO:0000313" key="9">
    <source>
        <dbReference type="EMBL" id="TDO50634.1"/>
    </source>
</evidence>
<dbReference type="Pfam" id="PF19053">
    <property type="entry name" value="EccD"/>
    <property type="match status" value="1"/>
</dbReference>
<comment type="similarity">
    <text evidence="2">Belongs to the EccD/Snm4 family.</text>
</comment>
<feature type="transmembrane region" description="Helical" evidence="7">
    <location>
        <begin position="314"/>
        <end position="337"/>
    </location>
</feature>
<dbReference type="GO" id="GO:0005886">
    <property type="term" value="C:plasma membrane"/>
    <property type="evidence" value="ECO:0007669"/>
    <property type="project" value="UniProtKB-SubCell"/>
</dbReference>
<dbReference type="Gene3D" id="3.10.20.90">
    <property type="entry name" value="Phosphatidylinositol 3-kinase Catalytic Subunit, Chain A, domain 1"/>
    <property type="match status" value="1"/>
</dbReference>
<dbReference type="Proteomes" id="UP000295388">
    <property type="component" value="Unassembled WGS sequence"/>
</dbReference>
<keyword evidence="4 7" id="KW-0812">Transmembrane</keyword>
<keyword evidence="10" id="KW-1185">Reference proteome</keyword>
<reference evidence="9 10" key="1">
    <citation type="submission" date="2019-03" db="EMBL/GenBank/DDBJ databases">
        <title>Genomic Encyclopedia of Type Strains, Phase III (KMG-III): the genomes of soil and plant-associated and newly described type strains.</title>
        <authorList>
            <person name="Whitman W."/>
        </authorList>
    </citation>
    <scope>NUCLEOTIDE SEQUENCE [LARGE SCALE GENOMIC DNA]</scope>
    <source>
        <strain evidence="9 10">VKM Ac-2527</strain>
    </source>
</reference>
<evidence type="ECO:0000256" key="4">
    <source>
        <dbReference type="ARBA" id="ARBA00022692"/>
    </source>
</evidence>
<protein>
    <submittedName>
        <fullName evidence="9">Type VII secretion integral membrane protein EccD</fullName>
    </submittedName>
</protein>
<evidence type="ECO:0000256" key="7">
    <source>
        <dbReference type="SAM" id="Phobius"/>
    </source>
</evidence>
<name>A0A4R6KHZ1_9ACTN</name>
<comment type="subcellular location">
    <subcellularLocation>
        <location evidence="1">Cell membrane</location>
        <topology evidence="1">Multi-pass membrane protein</topology>
    </subcellularLocation>
</comment>
<dbReference type="InterPro" id="IPR024962">
    <property type="entry name" value="YukD-like"/>
</dbReference>
<feature type="transmembrane region" description="Helical" evidence="7">
    <location>
        <begin position="206"/>
        <end position="222"/>
    </location>
</feature>
<gene>
    <name evidence="9" type="ORF">EV643_104127</name>
</gene>
<keyword evidence="3" id="KW-1003">Cell membrane</keyword>
<keyword evidence="5 7" id="KW-1133">Transmembrane helix</keyword>
<evidence type="ECO:0000256" key="1">
    <source>
        <dbReference type="ARBA" id="ARBA00004651"/>
    </source>
</evidence>
<feature type="transmembrane region" description="Helical" evidence="7">
    <location>
        <begin position="369"/>
        <end position="388"/>
    </location>
</feature>
<dbReference type="RefSeq" id="WP_133799832.1">
    <property type="nucleotide sequence ID" value="NZ_SNWQ01000004.1"/>
</dbReference>
<dbReference type="Pfam" id="PF08817">
    <property type="entry name" value="YukD"/>
    <property type="match status" value="1"/>
</dbReference>
<feature type="domain" description="EccD-like transmembrane" evidence="8">
    <location>
        <begin position="117"/>
        <end position="452"/>
    </location>
</feature>
<evidence type="ECO:0000259" key="8">
    <source>
        <dbReference type="Pfam" id="PF19053"/>
    </source>
</evidence>
<dbReference type="AlphaFoldDB" id="A0A4R6KHZ1"/>
<feature type="transmembrane region" description="Helical" evidence="7">
    <location>
        <begin position="260"/>
        <end position="280"/>
    </location>
</feature>
<evidence type="ECO:0000256" key="5">
    <source>
        <dbReference type="ARBA" id="ARBA00022989"/>
    </source>
</evidence>
<feature type="transmembrane region" description="Helical" evidence="7">
    <location>
        <begin position="394"/>
        <end position="414"/>
    </location>
</feature>
<keyword evidence="6 7" id="KW-0472">Membrane</keyword>
<feature type="transmembrane region" description="Helical" evidence="7">
    <location>
        <begin position="120"/>
        <end position="137"/>
    </location>
</feature>
<feature type="transmembrane region" description="Helical" evidence="7">
    <location>
        <begin position="426"/>
        <end position="449"/>
    </location>
</feature>
<dbReference type="OrthoDB" id="4775372at2"/>
<dbReference type="InterPro" id="IPR006707">
    <property type="entry name" value="T7SS_EccD"/>
</dbReference>
<proteinExistence type="inferred from homology"/>
<dbReference type="NCBIfam" id="TIGR03920">
    <property type="entry name" value="T7SS_EccD"/>
    <property type="match status" value="1"/>
</dbReference>
<dbReference type="EMBL" id="SNWQ01000004">
    <property type="protein sequence ID" value="TDO50634.1"/>
    <property type="molecule type" value="Genomic_DNA"/>
</dbReference>
<accession>A0A4R6KHZ1</accession>